<evidence type="ECO:0000256" key="5">
    <source>
        <dbReference type="SAM" id="Phobius"/>
    </source>
</evidence>
<gene>
    <name evidence="7" type="ORF">CDL10_04505</name>
</gene>
<feature type="transmembrane region" description="Helical" evidence="5">
    <location>
        <begin position="32"/>
        <end position="53"/>
    </location>
</feature>
<dbReference type="AlphaFoldDB" id="A0A2M9R4S1"/>
<feature type="transmembrane region" description="Helical" evidence="5">
    <location>
        <begin position="65"/>
        <end position="83"/>
    </location>
</feature>
<dbReference type="GO" id="GO:0016020">
    <property type="term" value="C:membrane"/>
    <property type="evidence" value="ECO:0007669"/>
    <property type="project" value="UniProtKB-SubCell"/>
</dbReference>
<dbReference type="PANTHER" id="PTHR37422">
    <property type="entry name" value="TEICHURONIC ACID BIOSYNTHESIS PROTEIN TUAE"/>
    <property type="match status" value="1"/>
</dbReference>
<keyword evidence="3 5" id="KW-1133">Transmembrane helix</keyword>
<keyword evidence="4 5" id="KW-0472">Membrane</keyword>
<feature type="transmembrane region" description="Helical" evidence="5">
    <location>
        <begin position="223"/>
        <end position="243"/>
    </location>
</feature>
<accession>A0A2M9R4S1</accession>
<dbReference type="OrthoDB" id="1424450at2"/>
<feature type="transmembrane region" description="Helical" evidence="5">
    <location>
        <begin position="350"/>
        <end position="367"/>
    </location>
</feature>
<keyword evidence="2 5" id="KW-0812">Transmembrane</keyword>
<comment type="subcellular location">
    <subcellularLocation>
        <location evidence="1">Membrane</location>
        <topology evidence="1">Multi-pass membrane protein</topology>
    </subcellularLocation>
</comment>
<dbReference type="EMBL" id="NIPO01000001">
    <property type="protein sequence ID" value="PJR03866.1"/>
    <property type="molecule type" value="Genomic_DNA"/>
</dbReference>
<evidence type="ECO:0000256" key="4">
    <source>
        <dbReference type="ARBA" id="ARBA00023136"/>
    </source>
</evidence>
<evidence type="ECO:0000313" key="7">
    <source>
        <dbReference type="EMBL" id="PJR03866.1"/>
    </source>
</evidence>
<feature type="domain" description="O-antigen ligase-related" evidence="6">
    <location>
        <begin position="184"/>
        <end position="323"/>
    </location>
</feature>
<dbReference type="InterPro" id="IPR007016">
    <property type="entry name" value="O-antigen_ligase-rel_domated"/>
</dbReference>
<feature type="transmembrane region" description="Helical" evidence="5">
    <location>
        <begin position="115"/>
        <end position="135"/>
    </location>
</feature>
<evidence type="ECO:0000256" key="1">
    <source>
        <dbReference type="ARBA" id="ARBA00004141"/>
    </source>
</evidence>
<protein>
    <recommendedName>
        <fullName evidence="6">O-antigen ligase-related domain-containing protein</fullName>
    </recommendedName>
</protein>
<evidence type="ECO:0000313" key="8">
    <source>
        <dbReference type="Proteomes" id="UP000231960"/>
    </source>
</evidence>
<dbReference type="PANTHER" id="PTHR37422:SF17">
    <property type="entry name" value="O-ANTIGEN LIGASE"/>
    <property type="match status" value="1"/>
</dbReference>
<reference evidence="7 8" key="1">
    <citation type="submission" date="2017-06" db="EMBL/GenBank/DDBJ databases">
        <title>Description of Avrilella dinanensis gen. nov. sp. nov.</title>
        <authorList>
            <person name="Leyer C."/>
            <person name="Sassi M."/>
            <person name="Minet J."/>
            <person name="Kayal S."/>
            <person name="Cattoir V."/>
        </authorList>
    </citation>
    <scope>NUCLEOTIDE SEQUENCE [LARGE SCALE GENOMIC DNA]</scope>
    <source>
        <strain evidence="7 8">UR159</strain>
    </source>
</reference>
<sequence>MENHSLHKVVSRRETINSIGLAILLCANPLSWLLPIDNIIVAISLISLLIVIVNNPITTFINKKLFVIVGVILLFVFSYMLGRVEPERFSLYFLSFLVFGVTGILYSNTQFDYKIFYKSILIISILSLPGIYRISSTDYSHLMDDDALMFLMGVSQGALRLLLGVFIVMFLLKKRILKIGTLLVILVYLFFFFSFGTRSSIMGLFLFCIFYYLIKKNKLTNRAFIIILLCGFIFSFFMIDIMLTTQYFLDQIGINVKAIDKMVRMATMGEELSNGRVRLWEQAFKDITASPLFGNGVSAYEKTNGIYPHNFLIQVFHEGGVLYFIPILIVILKFFRLIFSNIQTKESKIFLIYLLFSGMIELLFSNVYWRNVYFWFFIGYVLNLSLKPLTPKKESSTPHIKGAV</sequence>
<dbReference type="RefSeq" id="WP_100677433.1">
    <property type="nucleotide sequence ID" value="NZ_NIPO01000001.1"/>
</dbReference>
<dbReference type="Pfam" id="PF04932">
    <property type="entry name" value="Wzy_C"/>
    <property type="match status" value="1"/>
</dbReference>
<dbReference type="Proteomes" id="UP000231960">
    <property type="component" value="Unassembled WGS sequence"/>
</dbReference>
<proteinExistence type="predicted"/>
<feature type="transmembrane region" description="Helical" evidence="5">
    <location>
        <begin position="320"/>
        <end position="338"/>
    </location>
</feature>
<evidence type="ECO:0000256" key="3">
    <source>
        <dbReference type="ARBA" id="ARBA00022989"/>
    </source>
</evidence>
<dbReference type="InterPro" id="IPR051533">
    <property type="entry name" value="WaaL-like"/>
</dbReference>
<comment type="caution">
    <text evidence="7">The sequence shown here is derived from an EMBL/GenBank/DDBJ whole genome shotgun (WGS) entry which is preliminary data.</text>
</comment>
<feature type="transmembrane region" description="Helical" evidence="5">
    <location>
        <begin position="147"/>
        <end position="169"/>
    </location>
</feature>
<feature type="transmembrane region" description="Helical" evidence="5">
    <location>
        <begin position="199"/>
        <end position="214"/>
    </location>
</feature>
<feature type="transmembrane region" description="Helical" evidence="5">
    <location>
        <begin position="176"/>
        <end position="193"/>
    </location>
</feature>
<evidence type="ECO:0000259" key="6">
    <source>
        <dbReference type="Pfam" id="PF04932"/>
    </source>
</evidence>
<evidence type="ECO:0000256" key="2">
    <source>
        <dbReference type="ARBA" id="ARBA00022692"/>
    </source>
</evidence>
<feature type="transmembrane region" description="Helical" evidence="5">
    <location>
        <begin position="89"/>
        <end position="108"/>
    </location>
</feature>
<organism evidence="7 8">
    <name type="scientific">Avrilella dinanensis</name>
    <dbReference type="NCBI Taxonomy" id="2008672"/>
    <lineage>
        <taxon>Bacteria</taxon>
        <taxon>Pseudomonadati</taxon>
        <taxon>Bacteroidota</taxon>
        <taxon>Flavobacteriia</taxon>
        <taxon>Flavobacteriales</taxon>
        <taxon>Flavobacteriaceae</taxon>
        <taxon>Avrilella</taxon>
    </lineage>
</organism>
<keyword evidence="8" id="KW-1185">Reference proteome</keyword>
<name>A0A2M9R4S1_9FLAO</name>